<reference evidence="3 4" key="1">
    <citation type="submission" date="2016-10" db="EMBL/GenBank/DDBJ databases">
        <authorList>
            <person name="Varghese N."/>
            <person name="Submissions S."/>
        </authorList>
    </citation>
    <scope>NUCLEOTIDE SEQUENCE [LARGE SCALE GENOMIC DNA]</scope>
    <source>
        <strain evidence="2 3">NFIX06</strain>
        <strain evidence="1 4">NFIX08</strain>
    </source>
</reference>
<dbReference type="EMBL" id="FPAV01000011">
    <property type="protein sequence ID" value="SFU07361.1"/>
    <property type="molecule type" value="Genomic_DNA"/>
</dbReference>
<comment type="caution">
    <text evidence="1">The sequence shown here is derived from an EMBL/GenBank/DDBJ whole genome shotgun (WGS) entry which is preliminary data.</text>
</comment>
<proteinExistence type="predicted"/>
<organism evidence="1 4">
    <name type="scientific">Kosakonia radicincitans</name>
    <dbReference type="NCBI Taxonomy" id="283686"/>
    <lineage>
        <taxon>Bacteria</taxon>
        <taxon>Pseudomonadati</taxon>
        <taxon>Pseudomonadota</taxon>
        <taxon>Gammaproteobacteria</taxon>
        <taxon>Enterobacterales</taxon>
        <taxon>Enterobacteriaceae</taxon>
        <taxon>Kosakonia</taxon>
    </lineage>
</organism>
<dbReference type="Proteomes" id="UP000199173">
    <property type="component" value="Unassembled WGS sequence"/>
</dbReference>
<dbReference type="Proteomes" id="UP000198760">
    <property type="component" value="Unassembled WGS sequence"/>
</dbReference>
<evidence type="ECO:0000313" key="3">
    <source>
        <dbReference type="Proteomes" id="UP000198760"/>
    </source>
</evidence>
<evidence type="ECO:0000313" key="2">
    <source>
        <dbReference type="EMBL" id="SFU07361.1"/>
    </source>
</evidence>
<dbReference type="EMBL" id="FOYJ01000021">
    <property type="protein sequence ID" value="SFR27319.1"/>
    <property type="molecule type" value="Genomic_DNA"/>
</dbReference>
<protein>
    <submittedName>
        <fullName evidence="1">Uncharacterized protein</fullName>
    </submittedName>
</protein>
<gene>
    <name evidence="2" type="ORF">SAMN03159428_03929</name>
    <name evidence="1" type="ORF">SAMN03159514_05261</name>
</gene>
<accession>A0AAX2F066</accession>
<evidence type="ECO:0000313" key="4">
    <source>
        <dbReference type="Proteomes" id="UP000199173"/>
    </source>
</evidence>
<name>A0AAX2F066_9ENTR</name>
<evidence type="ECO:0000313" key="1">
    <source>
        <dbReference type="EMBL" id="SFR27319.1"/>
    </source>
</evidence>
<dbReference type="AlphaFoldDB" id="A0AAX2F066"/>
<keyword evidence="3" id="KW-1185">Reference proteome</keyword>
<sequence>MFRKSETVDYEAIKAKPCPDGYTLYGHNIIELDRAMQRDLPGNYILTVCYARIELDARVVRMEKVFCRVNTH</sequence>